<evidence type="ECO:0000256" key="2">
    <source>
        <dbReference type="ARBA" id="ARBA00022614"/>
    </source>
</evidence>
<protein>
    <submittedName>
        <fullName evidence="10">Uncharacterized protein</fullName>
    </submittedName>
</protein>
<dbReference type="Gene3D" id="1.20.5.4130">
    <property type="match status" value="1"/>
</dbReference>
<evidence type="ECO:0000259" key="9">
    <source>
        <dbReference type="Pfam" id="PF23598"/>
    </source>
</evidence>
<dbReference type="OMA" id="PTHCKSC"/>
<accession>A0A0E0M5M4</accession>
<feature type="domain" description="Disease resistance N-terminal" evidence="7">
    <location>
        <begin position="2"/>
        <end position="46"/>
    </location>
</feature>
<keyword evidence="4" id="KW-0547">Nucleotide-binding</keyword>
<evidence type="ECO:0000313" key="10">
    <source>
        <dbReference type="EnsemblPlants" id="OPUNC10G02410.1"/>
    </source>
</evidence>
<name>A0A0E0M5M4_ORYPU</name>
<evidence type="ECO:0000259" key="8">
    <source>
        <dbReference type="Pfam" id="PF23559"/>
    </source>
</evidence>
<dbReference type="Pfam" id="PF18052">
    <property type="entry name" value="Rx_N"/>
    <property type="match status" value="1"/>
</dbReference>
<proteinExistence type="inferred from homology"/>
<reference evidence="10" key="2">
    <citation type="submission" date="2018-05" db="EMBL/GenBank/DDBJ databases">
        <title>OpunRS2 (Oryza punctata Reference Sequence Version 2).</title>
        <authorList>
            <person name="Zhang J."/>
            <person name="Kudrna D."/>
            <person name="Lee S."/>
            <person name="Talag J."/>
            <person name="Welchert J."/>
            <person name="Wing R.A."/>
        </authorList>
    </citation>
    <scope>NUCLEOTIDE SEQUENCE [LARGE SCALE GENOMIC DNA]</scope>
</reference>
<dbReference type="EnsemblPlants" id="OPUNC10G02410.1">
    <property type="protein sequence ID" value="OPUNC10G02410.1"/>
    <property type="gene ID" value="OPUNC10G02410"/>
</dbReference>
<dbReference type="GO" id="GO:0000166">
    <property type="term" value="F:nucleotide binding"/>
    <property type="evidence" value="ECO:0007669"/>
    <property type="project" value="UniProtKB-KW"/>
</dbReference>
<organism evidence="10">
    <name type="scientific">Oryza punctata</name>
    <name type="common">Red rice</name>
    <dbReference type="NCBI Taxonomy" id="4537"/>
    <lineage>
        <taxon>Eukaryota</taxon>
        <taxon>Viridiplantae</taxon>
        <taxon>Streptophyta</taxon>
        <taxon>Embryophyta</taxon>
        <taxon>Tracheophyta</taxon>
        <taxon>Spermatophyta</taxon>
        <taxon>Magnoliopsida</taxon>
        <taxon>Liliopsida</taxon>
        <taxon>Poales</taxon>
        <taxon>Poaceae</taxon>
        <taxon>BOP clade</taxon>
        <taxon>Oryzoideae</taxon>
        <taxon>Oryzeae</taxon>
        <taxon>Oryzinae</taxon>
        <taxon>Oryza</taxon>
    </lineage>
</organism>
<dbReference type="Pfam" id="PF23598">
    <property type="entry name" value="LRR_14"/>
    <property type="match status" value="1"/>
</dbReference>
<dbReference type="CDD" id="cd14798">
    <property type="entry name" value="RX-CC_like"/>
    <property type="match status" value="1"/>
</dbReference>
<keyword evidence="11" id="KW-1185">Reference proteome</keyword>
<dbReference type="InterPro" id="IPR058922">
    <property type="entry name" value="WHD_DRP"/>
</dbReference>
<evidence type="ECO:0000259" key="7">
    <source>
        <dbReference type="Pfam" id="PF18052"/>
    </source>
</evidence>
<dbReference type="PANTHER" id="PTHR23155">
    <property type="entry name" value="DISEASE RESISTANCE PROTEIN RP"/>
    <property type="match status" value="1"/>
</dbReference>
<dbReference type="STRING" id="4537.A0A0E0M5M4"/>
<evidence type="ECO:0000313" key="11">
    <source>
        <dbReference type="Proteomes" id="UP000026962"/>
    </source>
</evidence>
<evidence type="ECO:0000256" key="1">
    <source>
        <dbReference type="ARBA" id="ARBA00008894"/>
    </source>
</evidence>
<feature type="domain" description="Disease resistance R13L4/SHOC-2-like LRR" evidence="9">
    <location>
        <begin position="394"/>
        <end position="605"/>
    </location>
</feature>
<dbReference type="InterPro" id="IPR038005">
    <property type="entry name" value="RX-like_CC"/>
</dbReference>
<reference evidence="10" key="1">
    <citation type="submission" date="2015-04" db="UniProtKB">
        <authorList>
            <consortium name="EnsemblPlants"/>
        </authorList>
    </citation>
    <scope>IDENTIFICATION</scope>
</reference>
<evidence type="ECO:0000256" key="4">
    <source>
        <dbReference type="ARBA" id="ARBA00022741"/>
    </source>
</evidence>
<feature type="domain" description="Disease resistance protein winged helix" evidence="8">
    <location>
        <begin position="167"/>
        <end position="213"/>
    </location>
</feature>
<sequence length="625" mass="71810">MDSLNGFLLHLTKTETEHDDQLRAWMKQVRDIAYIAEDCIELYMRDLRPPESGVWATLLHLPVYLWTIPARHRLANKIRELKLGTEAKEEIEAIWKKCVPDHVDSMKMLLRALYAYPYGTKHELEKLKNKLDARPVSDLHKEVMIFCYSKLSTHYKSCLQYLTAFLQETSISRTSLVRRWLAEGLVARGDNLLSMEEAGERCFHDLLFRGFLQPADRVVVTGLKIKSFYLNASVERFIVDMANSENFVTGLPTHLRYQLDIRRMIVKPQQNDDAPRRRLQLANVIDEPVAGDDDPMVDGEDEMKNPMDKVVKLLKTLREEYRLNVLDLGGCKDVKKRHLNIICKVITLKYLSLRKTERPSMSERIDLPKLKHLLAGRKSSEELCTVHMPRKFARSMEILRHVRVSRCDDLLARVGSLKKMRKLGVVLDDDGGRDDNIKNLLRTIDKLNVSLRSLSVWIKEQSSSQTVSDGGATLDMDSFTPSNFTPPKQLERINIKYSKGKSANSARLPWWIEGLNQLSKVTLCNTLLTHDGLRTLGRLKSLRCLKLNRDSYIEADITLKKDEFQDLRLLTVDQVGNVTQIVFEEGAAPNLERISWKNNRLKITMDQISGISNHPGLKVLELNGE</sequence>
<dbReference type="InterPro" id="IPR032675">
    <property type="entry name" value="LRR_dom_sf"/>
</dbReference>
<evidence type="ECO:0000256" key="3">
    <source>
        <dbReference type="ARBA" id="ARBA00022737"/>
    </source>
</evidence>
<evidence type="ECO:0000256" key="5">
    <source>
        <dbReference type="ARBA" id="ARBA00022821"/>
    </source>
</evidence>
<dbReference type="InterPro" id="IPR044974">
    <property type="entry name" value="Disease_R_plants"/>
</dbReference>
<dbReference type="Gramene" id="OPUNC10G02410.1">
    <property type="protein sequence ID" value="OPUNC10G02410.1"/>
    <property type="gene ID" value="OPUNC10G02410"/>
</dbReference>
<dbReference type="Proteomes" id="UP000026962">
    <property type="component" value="Chromosome 10"/>
</dbReference>
<dbReference type="Gene3D" id="3.80.10.10">
    <property type="entry name" value="Ribonuclease Inhibitor"/>
    <property type="match status" value="1"/>
</dbReference>
<dbReference type="InterPro" id="IPR055414">
    <property type="entry name" value="LRR_R13L4/SHOC2-like"/>
</dbReference>
<evidence type="ECO:0000256" key="6">
    <source>
        <dbReference type="ARBA" id="ARBA00023054"/>
    </source>
</evidence>
<keyword evidence="6" id="KW-0175">Coiled coil</keyword>
<dbReference type="SUPFAM" id="SSF52047">
    <property type="entry name" value="RNI-like"/>
    <property type="match status" value="1"/>
</dbReference>
<dbReference type="HOGENOM" id="CLU_000837_7_1_1"/>
<keyword evidence="3" id="KW-0677">Repeat</keyword>
<dbReference type="InterPro" id="IPR041118">
    <property type="entry name" value="Rx_N"/>
</dbReference>
<keyword evidence="2" id="KW-0433">Leucine-rich repeat</keyword>
<dbReference type="Pfam" id="PF23559">
    <property type="entry name" value="WHD_DRP"/>
    <property type="match status" value="1"/>
</dbReference>
<dbReference type="AlphaFoldDB" id="A0A0E0M5M4"/>
<comment type="similarity">
    <text evidence="1">Belongs to the disease resistance NB-LRR family.</text>
</comment>
<keyword evidence="5" id="KW-0611">Plant defense</keyword>
<dbReference type="PANTHER" id="PTHR23155:SF1091">
    <property type="entry name" value="EXPRESSED PROTEIN"/>
    <property type="match status" value="1"/>
</dbReference>
<dbReference type="GO" id="GO:0098542">
    <property type="term" value="P:defense response to other organism"/>
    <property type="evidence" value="ECO:0007669"/>
    <property type="project" value="TreeGrafter"/>
</dbReference>